<gene>
    <name evidence="1" type="ORF">HHH54_01380</name>
</gene>
<dbReference type="PIRSF" id="PIRSF001439">
    <property type="entry name" value="CryM"/>
    <property type="match status" value="1"/>
</dbReference>
<dbReference type="PANTHER" id="PTHR13812">
    <property type="entry name" value="KETIMINE REDUCTASE MU-CRYSTALLIN"/>
    <property type="match status" value="1"/>
</dbReference>
<dbReference type="EMBL" id="JABANU010000002">
    <property type="protein sequence ID" value="MBI5974246.1"/>
    <property type="molecule type" value="Genomic_DNA"/>
</dbReference>
<dbReference type="PANTHER" id="PTHR13812:SF19">
    <property type="entry name" value="KETIMINE REDUCTASE MU-CRYSTALLIN"/>
    <property type="match status" value="1"/>
</dbReference>
<dbReference type="Gene3D" id="3.40.50.720">
    <property type="entry name" value="NAD(P)-binding Rossmann-like Domain"/>
    <property type="match status" value="1"/>
</dbReference>
<dbReference type="SUPFAM" id="SSF51735">
    <property type="entry name" value="NAD(P)-binding Rossmann-fold domains"/>
    <property type="match status" value="1"/>
</dbReference>
<dbReference type="InterPro" id="IPR023401">
    <property type="entry name" value="ODC_N"/>
</dbReference>
<sequence>MKVYDEATIIENYKMSHAVQDIKALLKELEHVTQTERLVISTGEGAQSMLYMPSIHLKKQLGMIKITSITPKNPAVNRPTTQGNIIITNIDTGEHVASLDGSYLTRLRTGALSAIATEYMSRQNAKTLGLIGTGGMAYEQFLGNMEARSIDHVILYNRTTDKAEQFKSKIHDQYPDLNITVVENVSDLVKQSDIINCQTQSTEAVFNADDVQKGTHINGIGSYRPDMREIDYQILPDASHVVFDDIEGVKVEAGEFIEANEKDIYPFENVYGDLKALVDTETIERSDDAITVFKSVGAAYFDLAVALGAYEQLQSNESKNT</sequence>
<dbReference type="Pfam" id="PF02423">
    <property type="entry name" value="OCD_Mu_crystall"/>
    <property type="match status" value="1"/>
</dbReference>
<evidence type="ECO:0000313" key="2">
    <source>
        <dbReference type="Proteomes" id="UP000751852"/>
    </source>
</evidence>
<organism evidence="1 2">
    <name type="scientific">Staphylococcus canis</name>
    <dbReference type="NCBI Taxonomy" id="2724942"/>
    <lineage>
        <taxon>Bacteria</taxon>
        <taxon>Bacillati</taxon>
        <taxon>Bacillota</taxon>
        <taxon>Bacilli</taxon>
        <taxon>Bacillales</taxon>
        <taxon>Staphylococcaceae</taxon>
        <taxon>Staphylococcus</taxon>
    </lineage>
</organism>
<dbReference type="RefSeq" id="WP_198617035.1">
    <property type="nucleotide sequence ID" value="NZ_JABANU010000002.1"/>
</dbReference>
<dbReference type="Proteomes" id="UP000751852">
    <property type="component" value="Unassembled WGS sequence"/>
</dbReference>
<reference evidence="1 2" key="1">
    <citation type="submission" date="2020-04" db="EMBL/GenBank/DDBJ databases">
        <title>Staphylococcus species from domestic dog.</title>
        <authorList>
            <person name="Paterson G.K."/>
        </authorList>
    </citation>
    <scope>NUCLEOTIDE SEQUENCE [LARGE SCALE GENOMIC DNA]</scope>
    <source>
        <strain evidence="1 2">H16/1A</strain>
    </source>
</reference>
<dbReference type="InterPro" id="IPR036291">
    <property type="entry name" value="NAD(P)-bd_dom_sf"/>
</dbReference>
<comment type="caution">
    <text evidence="1">The sequence shown here is derived from an EMBL/GenBank/DDBJ whole genome shotgun (WGS) entry which is preliminary data.</text>
</comment>
<evidence type="ECO:0000313" key="1">
    <source>
        <dbReference type="EMBL" id="MBI5974246.1"/>
    </source>
</evidence>
<dbReference type="Gene3D" id="3.30.1780.10">
    <property type="entry name" value="ornithine cyclodeaminase, domain 1"/>
    <property type="match status" value="1"/>
</dbReference>
<proteinExistence type="predicted"/>
<protein>
    <submittedName>
        <fullName evidence="1">Ornithine cyclodeaminase family protein</fullName>
    </submittedName>
</protein>
<name>A0ABS0T662_9STAP</name>
<keyword evidence="2" id="KW-1185">Reference proteome</keyword>
<dbReference type="InterPro" id="IPR003462">
    <property type="entry name" value="ODC_Mu_crystall"/>
</dbReference>
<accession>A0ABS0T662</accession>